<dbReference type="PRINTS" id="PR00032">
    <property type="entry name" value="HTHARAC"/>
</dbReference>
<dbReference type="InterPro" id="IPR020449">
    <property type="entry name" value="Tscrpt_reg_AraC-type_HTH"/>
</dbReference>
<dbReference type="Gene3D" id="1.10.10.60">
    <property type="entry name" value="Homeodomain-like"/>
    <property type="match status" value="2"/>
</dbReference>
<protein>
    <submittedName>
        <fullName evidence="5">AraC family transcriptional regulator</fullName>
    </submittedName>
</protein>
<evidence type="ECO:0000313" key="6">
    <source>
        <dbReference type="Proteomes" id="UP001172630"/>
    </source>
</evidence>
<reference evidence="5" key="1">
    <citation type="submission" date="2023-06" db="EMBL/GenBank/DDBJ databases">
        <title>Phylogenetic Diversity of Rhizobium strains.</title>
        <authorList>
            <person name="Moura F.T."/>
            <person name="Helene L.C.F."/>
            <person name="Hungria M."/>
        </authorList>
    </citation>
    <scope>NUCLEOTIDE SEQUENCE</scope>
    <source>
        <strain evidence="5">CCGE524</strain>
    </source>
</reference>
<dbReference type="InterPro" id="IPR050204">
    <property type="entry name" value="AraC_XylS_family_regulators"/>
</dbReference>
<sequence>MADVLLDIMQILRPRAVLFAGVEASGEWALGFRERNDLLFSWVEQGQCLVIRPDHQPLLLRQGDFLLIRASTPFRLASSTSAIAIDSETAVTSSKSRRLRLGFGDDRQTTLHAGKFIVSTANHDLLEELLPQTVGVSASDPSVGRIRALLAMNEAEARSPGPASEFVIVRLVELILVEILRSGFASITAEKKGLLAGLADRYTERAIVAMHRDVARNWTVAELAKLCGVSRAGFATRFRRVFGVGPIEYLLRWRIALAKDELQNGTKTVAQIAFSVGFGSSSAFSSAFTRTVGCSPTQFARACGTGPTQGIVKLTEVGL</sequence>
<organism evidence="5 6">
    <name type="scientific">Rhizobium calliandrae</name>
    <dbReference type="NCBI Taxonomy" id="1312182"/>
    <lineage>
        <taxon>Bacteria</taxon>
        <taxon>Pseudomonadati</taxon>
        <taxon>Pseudomonadota</taxon>
        <taxon>Alphaproteobacteria</taxon>
        <taxon>Hyphomicrobiales</taxon>
        <taxon>Rhizobiaceae</taxon>
        <taxon>Rhizobium/Agrobacterium group</taxon>
        <taxon>Rhizobium</taxon>
    </lineage>
</organism>
<evidence type="ECO:0000313" key="5">
    <source>
        <dbReference type="EMBL" id="MDL2409652.1"/>
    </source>
</evidence>
<evidence type="ECO:0000256" key="1">
    <source>
        <dbReference type="ARBA" id="ARBA00023015"/>
    </source>
</evidence>
<evidence type="ECO:0000256" key="2">
    <source>
        <dbReference type="ARBA" id="ARBA00023125"/>
    </source>
</evidence>
<evidence type="ECO:0000256" key="3">
    <source>
        <dbReference type="ARBA" id="ARBA00023163"/>
    </source>
</evidence>
<proteinExistence type="predicted"/>
<feature type="domain" description="HTH araC/xylS-type" evidence="4">
    <location>
        <begin position="204"/>
        <end position="302"/>
    </location>
</feature>
<dbReference type="PROSITE" id="PS00041">
    <property type="entry name" value="HTH_ARAC_FAMILY_1"/>
    <property type="match status" value="1"/>
</dbReference>
<dbReference type="Pfam" id="PF12852">
    <property type="entry name" value="Cupin_6"/>
    <property type="match status" value="1"/>
</dbReference>
<evidence type="ECO:0000259" key="4">
    <source>
        <dbReference type="PROSITE" id="PS01124"/>
    </source>
</evidence>
<dbReference type="SUPFAM" id="SSF46689">
    <property type="entry name" value="Homeodomain-like"/>
    <property type="match status" value="2"/>
</dbReference>
<keyword evidence="1" id="KW-0805">Transcription regulation</keyword>
<dbReference type="RefSeq" id="WP_285883251.1">
    <property type="nucleotide sequence ID" value="NZ_JARFYN010000056.1"/>
</dbReference>
<dbReference type="PANTHER" id="PTHR46796:SF7">
    <property type="entry name" value="ARAC FAMILY TRANSCRIPTIONAL REGULATOR"/>
    <property type="match status" value="1"/>
</dbReference>
<dbReference type="InterPro" id="IPR009057">
    <property type="entry name" value="Homeodomain-like_sf"/>
</dbReference>
<keyword evidence="2" id="KW-0238">DNA-binding</keyword>
<dbReference type="InterPro" id="IPR032783">
    <property type="entry name" value="AraC_lig"/>
</dbReference>
<dbReference type="InterPro" id="IPR018062">
    <property type="entry name" value="HTH_AraC-typ_CS"/>
</dbReference>
<dbReference type="PANTHER" id="PTHR46796">
    <property type="entry name" value="HTH-TYPE TRANSCRIPTIONAL ACTIVATOR RHAS-RELATED"/>
    <property type="match status" value="1"/>
</dbReference>
<dbReference type="SMART" id="SM00342">
    <property type="entry name" value="HTH_ARAC"/>
    <property type="match status" value="1"/>
</dbReference>
<name>A0ABT7KND5_9HYPH</name>
<keyword evidence="6" id="KW-1185">Reference proteome</keyword>
<dbReference type="Pfam" id="PF12833">
    <property type="entry name" value="HTH_18"/>
    <property type="match status" value="1"/>
</dbReference>
<accession>A0ABT7KND5</accession>
<dbReference type="InterPro" id="IPR018060">
    <property type="entry name" value="HTH_AraC"/>
</dbReference>
<keyword evidence="3" id="KW-0804">Transcription</keyword>
<dbReference type="PROSITE" id="PS01124">
    <property type="entry name" value="HTH_ARAC_FAMILY_2"/>
    <property type="match status" value="1"/>
</dbReference>
<dbReference type="EMBL" id="JARFYN010000056">
    <property type="protein sequence ID" value="MDL2409652.1"/>
    <property type="molecule type" value="Genomic_DNA"/>
</dbReference>
<dbReference type="Proteomes" id="UP001172630">
    <property type="component" value="Unassembled WGS sequence"/>
</dbReference>
<gene>
    <name evidence="5" type="ORF">PY650_29315</name>
</gene>
<comment type="caution">
    <text evidence="5">The sequence shown here is derived from an EMBL/GenBank/DDBJ whole genome shotgun (WGS) entry which is preliminary data.</text>
</comment>